<gene>
    <name evidence="3" type="ORF">METZ01_LOCUS58943</name>
</gene>
<dbReference type="PANTHER" id="PTHR48207">
    <property type="entry name" value="SUCCINATE--HYDROXYMETHYLGLUTARATE COA-TRANSFERASE"/>
    <property type="match status" value="1"/>
</dbReference>
<dbReference type="SUPFAM" id="SSF89796">
    <property type="entry name" value="CoA-transferase family III (CaiB/BaiF)"/>
    <property type="match status" value="1"/>
</dbReference>
<dbReference type="Gene3D" id="3.40.50.10540">
    <property type="entry name" value="Crotonobetainyl-coa:carnitine coa-transferase, domain 1"/>
    <property type="match status" value="1"/>
</dbReference>
<dbReference type="AlphaFoldDB" id="A0A381SRG2"/>
<proteinExistence type="predicted"/>
<dbReference type="InterPro" id="IPR044855">
    <property type="entry name" value="CoA-Trfase_III_dom3_sf"/>
</dbReference>
<dbReference type="EMBL" id="UINC01003410">
    <property type="protein sequence ID" value="SVA06089.1"/>
    <property type="molecule type" value="Genomic_DNA"/>
</dbReference>
<reference evidence="3" key="1">
    <citation type="submission" date="2018-05" db="EMBL/GenBank/DDBJ databases">
        <authorList>
            <person name="Lanie J.A."/>
            <person name="Ng W.-L."/>
            <person name="Kazmierczak K.M."/>
            <person name="Andrzejewski T.M."/>
            <person name="Davidsen T.M."/>
            <person name="Wayne K.J."/>
            <person name="Tettelin H."/>
            <person name="Glass J.I."/>
            <person name="Rusch D."/>
            <person name="Podicherti R."/>
            <person name="Tsui H.-C.T."/>
            <person name="Winkler M.E."/>
        </authorList>
    </citation>
    <scope>NUCLEOTIDE SEQUENCE</scope>
</reference>
<sequence>VIKISDPRVPLLSGNGLNNKLNRNKKNIGLRLDIESGRKVFLELVSKSDVVIENFRPRVMRNLGLSFDQLTRSNPNVVMVSMPGFGTEGPYSEFPAFGTTAEALAGIPSLIGYKEGAPMSTGIAYGDPISGLNAVSLILAALRKRKKFGGGQFIDIALATSPVCMIGEYIGAYSSSGELTKTQGNRHPDYCPHGAYKCKGLDSWVAISVTDNQEWKSLCNILSSPKLSLLLSATVKMRKENEDLINQTISEWSSTGFASERAKALQRAGIPAGMVSNSRQLMKDEHLNSRNFFHDTKERDHGIKRFDGQSISGNSLPKSTWKNTSDVGEDSRSVLTDILGYSDSKCAGLESEQAVYFASKNIVN</sequence>
<evidence type="ECO:0000256" key="1">
    <source>
        <dbReference type="ARBA" id="ARBA00022679"/>
    </source>
</evidence>
<protein>
    <recommendedName>
        <fullName evidence="4">CoA transferase</fullName>
    </recommendedName>
</protein>
<keyword evidence="1" id="KW-0808">Transferase</keyword>
<accession>A0A381SRG2</accession>
<organism evidence="3">
    <name type="scientific">marine metagenome</name>
    <dbReference type="NCBI Taxonomy" id="408172"/>
    <lineage>
        <taxon>unclassified sequences</taxon>
        <taxon>metagenomes</taxon>
        <taxon>ecological metagenomes</taxon>
    </lineage>
</organism>
<dbReference type="InterPro" id="IPR050483">
    <property type="entry name" value="CoA-transferase_III_domain"/>
</dbReference>
<name>A0A381SRG2_9ZZZZ</name>
<evidence type="ECO:0000313" key="3">
    <source>
        <dbReference type="EMBL" id="SVA06089.1"/>
    </source>
</evidence>
<evidence type="ECO:0008006" key="4">
    <source>
        <dbReference type="Google" id="ProtNLM"/>
    </source>
</evidence>
<dbReference type="InterPro" id="IPR003673">
    <property type="entry name" value="CoA-Trfase_fam_III"/>
</dbReference>
<dbReference type="GO" id="GO:0008410">
    <property type="term" value="F:CoA-transferase activity"/>
    <property type="evidence" value="ECO:0007669"/>
    <property type="project" value="TreeGrafter"/>
</dbReference>
<feature type="region of interest" description="Disordered" evidence="2">
    <location>
        <begin position="306"/>
        <end position="328"/>
    </location>
</feature>
<dbReference type="InterPro" id="IPR023606">
    <property type="entry name" value="CoA-Trfase_III_dom_1_sf"/>
</dbReference>
<evidence type="ECO:0000256" key="2">
    <source>
        <dbReference type="SAM" id="MobiDB-lite"/>
    </source>
</evidence>
<feature type="compositionally biased region" description="Polar residues" evidence="2">
    <location>
        <begin position="309"/>
        <end position="326"/>
    </location>
</feature>
<dbReference type="Pfam" id="PF02515">
    <property type="entry name" value="CoA_transf_3"/>
    <property type="match status" value="1"/>
</dbReference>
<dbReference type="PANTHER" id="PTHR48207:SF3">
    <property type="entry name" value="SUCCINATE--HYDROXYMETHYLGLUTARATE COA-TRANSFERASE"/>
    <property type="match status" value="1"/>
</dbReference>
<dbReference type="Gene3D" id="3.30.1540.10">
    <property type="entry name" value="formyl-coa transferase, domain 3"/>
    <property type="match status" value="1"/>
</dbReference>
<feature type="non-terminal residue" evidence="3">
    <location>
        <position position="1"/>
    </location>
</feature>